<dbReference type="Proteomes" id="UP000579281">
    <property type="component" value="Unassembled WGS sequence"/>
</dbReference>
<feature type="transmembrane region" description="Helical" evidence="9">
    <location>
        <begin position="92"/>
        <end position="110"/>
    </location>
</feature>
<sequence>MSNKITLTGQMTQKTSAKTLTKVSILSVLAYIIMLVEIPLFFFPSFLTIDLSDIPALIGGFTLGPGAAIAIQLVKNILHLVTKNTTGGVGELANFLVGSAFVVPASIIYLKNKTKHGAVLGMVVGILSMVIMGVIANYYITLPFYTKFMPMDKIIAMSAAANGAIVDMKTLILYAFVPFNILKGTVVSIITGLFYKKLSPILK</sequence>
<keyword evidence="6 9" id="KW-1133">Transmembrane helix</keyword>
<feature type="transmembrane region" description="Helical" evidence="9">
    <location>
        <begin position="117"/>
        <end position="140"/>
    </location>
</feature>
<feature type="transmembrane region" description="Helical" evidence="9">
    <location>
        <begin position="54"/>
        <end position="72"/>
    </location>
</feature>
<evidence type="ECO:0000256" key="9">
    <source>
        <dbReference type="SAM" id="Phobius"/>
    </source>
</evidence>
<evidence type="ECO:0000313" key="10">
    <source>
        <dbReference type="EMBL" id="MBB6217608.1"/>
    </source>
</evidence>
<evidence type="ECO:0000256" key="7">
    <source>
        <dbReference type="ARBA" id="ARBA00023136"/>
    </source>
</evidence>
<comment type="subcellular location">
    <subcellularLocation>
        <location evidence="1">Cell membrane</location>
        <topology evidence="1">Multi-pass membrane protein</topology>
    </subcellularLocation>
</comment>
<dbReference type="Pfam" id="PF12822">
    <property type="entry name" value="ECF_trnsprt"/>
    <property type="match status" value="1"/>
</dbReference>
<name>A0A841KZ64_9FIRM</name>
<keyword evidence="4 8" id="KW-1003">Cell membrane</keyword>
<dbReference type="PANTHER" id="PTHR38438">
    <property type="entry name" value="RIBOFLAVIN TRANSPORTER RIBU"/>
    <property type="match status" value="1"/>
</dbReference>
<dbReference type="EMBL" id="JACHEN010000025">
    <property type="protein sequence ID" value="MBB6217608.1"/>
    <property type="molecule type" value="Genomic_DNA"/>
</dbReference>
<proteinExistence type="inferred from homology"/>
<reference evidence="10 11" key="1">
    <citation type="submission" date="2020-08" db="EMBL/GenBank/DDBJ databases">
        <title>Genomic Encyclopedia of Type Strains, Phase IV (KMG-IV): sequencing the most valuable type-strain genomes for metagenomic binning, comparative biology and taxonomic classification.</title>
        <authorList>
            <person name="Goeker M."/>
        </authorList>
    </citation>
    <scope>NUCLEOTIDE SEQUENCE [LARGE SCALE GENOMIC DNA]</scope>
    <source>
        <strain evidence="10 11">DSM 103526</strain>
    </source>
</reference>
<evidence type="ECO:0000256" key="8">
    <source>
        <dbReference type="PIRNR" id="PIRNR037778"/>
    </source>
</evidence>
<dbReference type="AlphaFoldDB" id="A0A841KZ64"/>
<keyword evidence="7 8" id="KW-0472">Membrane</keyword>
<dbReference type="InterPro" id="IPR024529">
    <property type="entry name" value="ECF_trnsprt_substrate-spec"/>
</dbReference>
<evidence type="ECO:0000256" key="1">
    <source>
        <dbReference type="ARBA" id="ARBA00004651"/>
    </source>
</evidence>
<dbReference type="GO" id="GO:0032217">
    <property type="term" value="F:riboflavin transmembrane transporter activity"/>
    <property type="evidence" value="ECO:0007669"/>
    <property type="project" value="UniProtKB-UniRule"/>
</dbReference>
<keyword evidence="5 9" id="KW-0812">Transmembrane</keyword>
<organism evidence="10 11">
    <name type="scientific">Anaerosolibacter carboniphilus</name>
    <dbReference type="NCBI Taxonomy" id="1417629"/>
    <lineage>
        <taxon>Bacteria</taxon>
        <taxon>Bacillati</taxon>
        <taxon>Bacillota</taxon>
        <taxon>Clostridia</taxon>
        <taxon>Peptostreptococcales</taxon>
        <taxon>Thermotaleaceae</taxon>
        <taxon>Anaerosolibacter</taxon>
    </lineage>
</organism>
<feature type="transmembrane region" description="Helical" evidence="9">
    <location>
        <begin position="20"/>
        <end position="42"/>
    </location>
</feature>
<dbReference type="GO" id="GO:0005886">
    <property type="term" value="C:plasma membrane"/>
    <property type="evidence" value="ECO:0007669"/>
    <property type="project" value="UniProtKB-SubCell"/>
</dbReference>
<evidence type="ECO:0000256" key="6">
    <source>
        <dbReference type="ARBA" id="ARBA00022989"/>
    </source>
</evidence>
<evidence type="ECO:0000256" key="2">
    <source>
        <dbReference type="ARBA" id="ARBA00005540"/>
    </source>
</evidence>
<dbReference type="PIRSF" id="PIRSF037778">
    <property type="entry name" value="UCP037778_transp_RibU"/>
    <property type="match status" value="1"/>
</dbReference>
<comment type="function">
    <text evidence="8">Probably a riboflavin-binding protein that interacts with the energy-coupling factor (ECF) ABC-transporter complex.</text>
</comment>
<keyword evidence="3 8" id="KW-0813">Transport</keyword>
<feature type="transmembrane region" description="Helical" evidence="9">
    <location>
        <begin position="171"/>
        <end position="195"/>
    </location>
</feature>
<dbReference type="PANTHER" id="PTHR38438:SF1">
    <property type="entry name" value="RIBOFLAVIN TRANSPORTER RIBU"/>
    <property type="match status" value="1"/>
</dbReference>
<evidence type="ECO:0000313" key="11">
    <source>
        <dbReference type="Proteomes" id="UP000579281"/>
    </source>
</evidence>
<gene>
    <name evidence="10" type="ORF">HNQ80_003731</name>
</gene>
<dbReference type="Gene3D" id="1.10.1760.20">
    <property type="match status" value="1"/>
</dbReference>
<dbReference type="InterPro" id="IPR025720">
    <property type="entry name" value="RibU"/>
</dbReference>
<evidence type="ECO:0000256" key="4">
    <source>
        <dbReference type="ARBA" id="ARBA00022475"/>
    </source>
</evidence>
<accession>A0A841KZ64</accession>
<dbReference type="RefSeq" id="WP_243183386.1">
    <property type="nucleotide sequence ID" value="NZ_JACHEN010000025.1"/>
</dbReference>
<comment type="similarity">
    <text evidence="2 8">Belongs to the prokaryotic riboflavin transporter (P-RFT) (TC 2.A.87) family.</text>
</comment>
<evidence type="ECO:0000256" key="3">
    <source>
        <dbReference type="ARBA" id="ARBA00022448"/>
    </source>
</evidence>
<keyword evidence="11" id="KW-1185">Reference proteome</keyword>
<protein>
    <recommendedName>
        <fullName evidence="8">Riboflavin transporter</fullName>
    </recommendedName>
</protein>
<comment type="caution">
    <text evidence="10">The sequence shown here is derived from an EMBL/GenBank/DDBJ whole genome shotgun (WGS) entry which is preliminary data.</text>
</comment>
<evidence type="ECO:0000256" key="5">
    <source>
        <dbReference type="ARBA" id="ARBA00022692"/>
    </source>
</evidence>